<evidence type="ECO:0008006" key="3">
    <source>
        <dbReference type="Google" id="ProtNLM"/>
    </source>
</evidence>
<sequence length="155" mass="18125">MEAPVTTHWKTTKRILRHIKGTLNFGLFYSSSNDFKLVGYNDNDWAGDLDDRKSTMGFMFFMGDAVFRWTSKKQSIMKLFTCEAKYVAATSCVYHAIWLRQLLEKLKMPQQEATEIFVDNKFTIALAKNLMFHDRSKHIDTRHHIIRKNIAKGEV</sequence>
<proteinExistence type="predicted"/>
<dbReference type="PANTHER" id="PTHR11439:SF517">
    <property type="entry name" value="CYSTEINE-RICH RLK (RECEPTOR-LIKE PROTEIN KINASE) 8"/>
    <property type="match status" value="1"/>
</dbReference>
<keyword evidence="2" id="KW-1185">Reference proteome</keyword>
<dbReference type="Proteomes" id="UP001141806">
    <property type="component" value="Unassembled WGS sequence"/>
</dbReference>
<dbReference type="PANTHER" id="PTHR11439">
    <property type="entry name" value="GAG-POL-RELATED RETROTRANSPOSON"/>
    <property type="match status" value="1"/>
</dbReference>
<accession>A0A9Q0KTZ2</accession>
<organism evidence="1 2">
    <name type="scientific">Protea cynaroides</name>
    <dbReference type="NCBI Taxonomy" id="273540"/>
    <lineage>
        <taxon>Eukaryota</taxon>
        <taxon>Viridiplantae</taxon>
        <taxon>Streptophyta</taxon>
        <taxon>Embryophyta</taxon>
        <taxon>Tracheophyta</taxon>
        <taxon>Spermatophyta</taxon>
        <taxon>Magnoliopsida</taxon>
        <taxon>Proteales</taxon>
        <taxon>Proteaceae</taxon>
        <taxon>Protea</taxon>
    </lineage>
</organism>
<evidence type="ECO:0000313" key="2">
    <source>
        <dbReference type="Proteomes" id="UP001141806"/>
    </source>
</evidence>
<comment type="caution">
    <text evidence="1">The sequence shown here is derived from an EMBL/GenBank/DDBJ whole genome shotgun (WGS) entry which is preliminary data.</text>
</comment>
<evidence type="ECO:0000313" key="1">
    <source>
        <dbReference type="EMBL" id="KAJ4976236.1"/>
    </source>
</evidence>
<dbReference type="EMBL" id="JAMYWD010000003">
    <property type="protein sequence ID" value="KAJ4976236.1"/>
    <property type="molecule type" value="Genomic_DNA"/>
</dbReference>
<protein>
    <recommendedName>
        <fullName evidence="3">Retrovirus-related Pol polyprotein from transposon TNT 1-94</fullName>
    </recommendedName>
</protein>
<name>A0A9Q0KTZ2_9MAGN</name>
<reference evidence="1" key="1">
    <citation type="journal article" date="2023" name="Plant J.">
        <title>The genome of the king protea, Protea cynaroides.</title>
        <authorList>
            <person name="Chang J."/>
            <person name="Duong T.A."/>
            <person name="Schoeman C."/>
            <person name="Ma X."/>
            <person name="Roodt D."/>
            <person name="Barker N."/>
            <person name="Li Z."/>
            <person name="Van de Peer Y."/>
            <person name="Mizrachi E."/>
        </authorList>
    </citation>
    <scope>NUCLEOTIDE SEQUENCE</scope>
    <source>
        <tissue evidence="1">Young leaves</tissue>
    </source>
</reference>
<dbReference type="OrthoDB" id="1935999at2759"/>
<gene>
    <name evidence="1" type="ORF">NE237_001342</name>
</gene>
<dbReference type="AlphaFoldDB" id="A0A9Q0KTZ2"/>
<dbReference type="CDD" id="cd09272">
    <property type="entry name" value="RNase_HI_RT_Ty1"/>
    <property type="match status" value="1"/>
</dbReference>